<evidence type="ECO:0000313" key="2">
    <source>
        <dbReference type="EMBL" id="KAK5243261.1"/>
    </source>
</evidence>
<reference evidence="2 3" key="1">
    <citation type="submission" date="2023-08" db="EMBL/GenBank/DDBJ databases">
        <title>Black Yeasts Isolated from many extreme environments.</title>
        <authorList>
            <person name="Coleine C."/>
            <person name="Stajich J.E."/>
            <person name="Selbmann L."/>
        </authorList>
    </citation>
    <scope>NUCLEOTIDE SEQUENCE [LARGE SCALE GENOMIC DNA]</scope>
    <source>
        <strain evidence="2 3">CCFEE 536</strain>
    </source>
</reference>
<feature type="compositionally biased region" description="Low complexity" evidence="1">
    <location>
        <begin position="85"/>
        <end position="101"/>
    </location>
</feature>
<keyword evidence="3" id="KW-1185">Reference proteome</keyword>
<organism evidence="2 3">
    <name type="scientific">Cryomyces antarcticus</name>
    <dbReference type="NCBI Taxonomy" id="329879"/>
    <lineage>
        <taxon>Eukaryota</taxon>
        <taxon>Fungi</taxon>
        <taxon>Dikarya</taxon>
        <taxon>Ascomycota</taxon>
        <taxon>Pezizomycotina</taxon>
        <taxon>Dothideomycetes</taxon>
        <taxon>Dothideomycetes incertae sedis</taxon>
        <taxon>Cryomyces</taxon>
    </lineage>
</organism>
<name>A0ABR0LUN9_9PEZI</name>
<comment type="caution">
    <text evidence="2">The sequence shown here is derived from an EMBL/GenBank/DDBJ whole genome shotgun (WGS) entry which is preliminary data.</text>
</comment>
<evidence type="ECO:0000313" key="3">
    <source>
        <dbReference type="Proteomes" id="UP001357485"/>
    </source>
</evidence>
<evidence type="ECO:0000256" key="1">
    <source>
        <dbReference type="SAM" id="MobiDB-lite"/>
    </source>
</evidence>
<sequence length="156" mass="16659">MQTSCKSDSGLTTYKLFAAVLKIHDIKLDKEALAQEMGPDCTAYAIAHRIKKIKTDASATADDVPAPPPASMTKTKRPASIKNPAMSTKGTKASTASTARSNGKKRAASVQIKTAPVDPCDPAADDIDVPQQSAEISEDEETIAHPLNRKRVKLEE</sequence>
<accession>A0ABR0LUN9</accession>
<feature type="region of interest" description="Disordered" evidence="1">
    <location>
        <begin position="56"/>
        <end position="156"/>
    </location>
</feature>
<dbReference type="Proteomes" id="UP001357485">
    <property type="component" value="Unassembled WGS sequence"/>
</dbReference>
<protein>
    <submittedName>
        <fullName evidence="2">Uncharacterized protein</fullName>
    </submittedName>
</protein>
<gene>
    <name evidence="2" type="ORF">LTR16_008026</name>
</gene>
<proteinExistence type="predicted"/>
<feature type="compositionally biased region" description="Basic residues" evidence="1">
    <location>
        <begin position="147"/>
        <end position="156"/>
    </location>
</feature>
<dbReference type="EMBL" id="JAVRRA010010031">
    <property type="protein sequence ID" value="KAK5243261.1"/>
    <property type="molecule type" value="Genomic_DNA"/>
</dbReference>